<organism evidence="2 3">
    <name type="scientific">Pseudoalteromonas luteoviolacea DSM 6061</name>
    <dbReference type="NCBI Taxonomy" id="1365250"/>
    <lineage>
        <taxon>Bacteria</taxon>
        <taxon>Pseudomonadati</taxon>
        <taxon>Pseudomonadota</taxon>
        <taxon>Gammaproteobacteria</taxon>
        <taxon>Alteromonadales</taxon>
        <taxon>Pseudoalteromonadaceae</taxon>
        <taxon>Pseudoalteromonas</taxon>
    </lineage>
</organism>
<sequence length="199" mass="22049">MFESISILSGLIAFIWITVGVIVAAKFYPNYNHNEQFCSELGAVGSPTQKLSPMINNYPLGALFCLFGWAIFQHSDSSVLLATTGWLVILHGIGTWVAGMFPMDKDPYTRSPSLSCQIHSWAGFIMLLSLLIAPILVAFSSLPAAFRAFSLVSVIVAVYYLVKMAQAVKLQKHVGRYQRLSYWAKLLWLAGLSLLLWNA</sequence>
<dbReference type="AlphaFoldDB" id="A0A166VUP6"/>
<feature type="transmembrane region" description="Helical" evidence="1">
    <location>
        <begin position="182"/>
        <end position="198"/>
    </location>
</feature>
<feature type="transmembrane region" description="Helical" evidence="1">
    <location>
        <begin position="145"/>
        <end position="162"/>
    </location>
</feature>
<dbReference type="RefSeq" id="WP_063357399.1">
    <property type="nucleotide sequence ID" value="NZ_AQHB01000049.1"/>
</dbReference>
<dbReference type="EMBL" id="AUYB01000121">
    <property type="protein sequence ID" value="KZN33804.1"/>
    <property type="molecule type" value="Genomic_DNA"/>
</dbReference>
<dbReference type="Proteomes" id="UP000076643">
    <property type="component" value="Unassembled WGS sequence"/>
</dbReference>
<evidence type="ECO:0000256" key="1">
    <source>
        <dbReference type="SAM" id="Phobius"/>
    </source>
</evidence>
<feature type="transmembrane region" description="Helical" evidence="1">
    <location>
        <begin position="78"/>
        <end position="101"/>
    </location>
</feature>
<reference evidence="2 3" key="1">
    <citation type="submission" date="2013-07" db="EMBL/GenBank/DDBJ databases">
        <title>Comparative Genomic and Metabolomic Analysis of Twelve Strains of Pseudoalteromonas luteoviolacea.</title>
        <authorList>
            <person name="Vynne N.G."/>
            <person name="Mansson M."/>
            <person name="Gram L."/>
        </authorList>
    </citation>
    <scope>NUCLEOTIDE SEQUENCE [LARGE SCALE GENOMIC DNA]</scope>
    <source>
        <strain evidence="2 3">DSM 6061</strain>
    </source>
</reference>
<keyword evidence="1" id="KW-0812">Transmembrane</keyword>
<name>A0A166VUP6_9GAMM</name>
<protein>
    <recommendedName>
        <fullName evidence="4">DUF998 domain-containing protein</fullName>
    </recommendedName>
</protein>
<keyword evidence="1" id="KW-0472">Membrane</keyword>
<feature type="transmembrane region" description="Helical" evidence="1">
    <location>
        <begin position="6"/>
        <end position="28"/>
    </location>
</feature>
<keyword evidence="3" id="KW-1185">Reference proteome</keyword>
<feature type="transmembrane region" description="Helical" evidence="1">
    <location>
        <begin position="55"/>
        <end position="72"/>
    </location>
</feature>
<evidence type="ECO:0000313" key="3">
    <source>
        <dbReference type="Proteomes" id="UP000076643"/>
    </source>
</evidence>
<feature type="transmembrane region" description="Helical" evidence="1">
    <location>
        <begin position="121"/>
        <end position="139"/>
    </location>
</feature>
<dbReference type="InterPro" id="IPR009339">
    <property type="entry name" value="DUF998"/>
</dbReference>
<comment type="caution">
    <text evidence="2">The sequence shown here is derived from an EMBL/GenBank/DDBJ whole genome shotgun (WGS) entry which is preliminary data.</text>
</comment>
<evidence type="ECO:0008006" key="4">
    <source>
        <dbReference type="Google" id="ProtNLM"/>
    </source>
</evidence>
<gene>
    <name evidence="2" type="ORF">N475_19735</name>
</gene>
<proteinExistence type="predicted"/>
<dbReference type="PATRIC" id="fig|1365250.3.peg.3650"/>
<dbReference type="Pfam" id="PF06197">
    <property type="entry name" value="DUF998"/>
    <property type="match status" value="1"/>
</dbReference>
<accession>A0A166VUP6</accession>
<keyword evidence="1" id="KW-1133">Transmembrane helix</keyword>
<evidence type="ECO:0000313" key="2">
    <source>
        <dbReference type="EMBL" id="KZN33804.1"/>
    </source>
</evidence>